<dbReference type="STRING" id="1079994.SAMN04488565_2908"/>
<evidence type="ECO:0000313" key="1">
    <source>
        <dbReference type="EMBL" id="SDQ52899.1"/>
    </source>
</evidence>
<proteinExistence type="predicted"/>
<sequence>MSAAMDTRLIEDRIMKGSPFIQATYLRRALREFCRKNSLPWEETVTERRNSAGKKIGPEMTISPASATLMLEAADRIDRTLTRYLDHLIPTPEHVFEPFEPQPCPVYDWCDANDNPSHVEDGFHMEAGVTDDEPGHLCTDHVVEDGVVKLDISDSISWQIDADESREFFQTLRGAIDTAEAKFDEFKARVKAGEGQ</sequence>
<evidence type="ECO:0000313" key="2">
    <source>
        <dbReference type="Proteomes" id="UP000182690"/>
    </source>
</evidence>
<name>A0A1H1BM13_9MICO</name>
<protein>
    <submittedName>
        <fullName evidence="1">Uncharacterized protein</fullName>
    </submittedName>
</protein>
<organism evidence="1 2">
    <name type="scientific">Leucobacter chromiiresistens</name>
    <dbReference type="NCBI Taxonomy" id="1079994"/>
    <lineage>
        <taxon>Bacteria</taxon>
        <taxon>Bacillati</taxon>
        <taxon>Actinomycetota</taxon>
        <taxon>Actinomycetes</taxon>
        <taxon>Micrococcales</taxon>
        <taxon>Microbacteriaceae</taxon>
        <taxon>Leucobacter</taxon>
    </lineage>
</organism>
<dbReference type="Proteomes" id="UP000182690">
    <property type="component" value="Unassembled WGS sequence"/>
</dbReference>
<gene>
    <name evidence="1" type="ORF">SAMN04488565_2908</name>
</gene>
<dbReference type="RefSeq" id="WP_029608243.1">
    <property type="nucleotide sequence ID" value="NZ_FNKB01000002.1"/>
</dbReference>
<dbReference type="AlphaFoldDB" id="A0A1H1BM13"/>
<reference evidence="1 2" key="1">
    <citation type="submission" date="2016-10" db="EMBL/GenBank/DDBJ databases">
        <authorList>
            <person name="de Groot N.N."/>
        </authorList>
    </citation>
    <scope>NUCLEOTIDE SEQUENCE [LARGE SCALE GENOMIC DNA]</scope>
    <source>
        <strain evidence="1 2">DSM 22788</strain>
    </source>
</reference>
<dbReference type="EMBL" id="FNKB01000002">
    <property type="protein sequence ID" value="SDQ52899.1"/>
    <property type="molecule type" value="Genomic_DNA"/>
</dbReference>
<accession>A0A1H1BM13</accession>